<accession>A0A2N9P6X1</accession>
<evidence type="ECO:0000313" key="3">
    <source>
        <dbReference type="EMBL" id="SPE76100.1"/>
    </source>
</evidence>
<dbReference type="Pfam" id="PF01381">
    <property type="entry name" value="HTH_3"/>
    <property type="match status" value="1"/>
</dbReference>
<protein>
    <submittedName>
        <fullName evidence="3">HTH-type transcriptional regulator ImmR</fullName>
    </submittedName>
</protein>
<keyword evidence="1" id="KW-0238">DNA-binding</keyword>
<dbReference type="AlphaFoldDB" id="A0A2N9P6X1"/>
<evidence type="ECO:0000259" key="2">
    <source>
        <dbReference type="PROSITE" id="PS50943"/>
    </source>
</evidence>
<dbReference type="RefSeq" id="WP_105195164.1">
    <property type="nucleotide sequence ID" value="NZ_OLKH01000033.1"/>
</dbReference>
<name>A0A2N9P6X1_9FLAO</name>
<gene>
    <name evidence="3" type="primary">immR_2</name>
    <name evidence="3" type="ORF">FLACOL_00078</name>
</gene>
<dbReference type="Gene3D" id="1.10.260.40">
    <property type="entry name" value="lambda repressor-like DNA-binding domains"/>
    <property type="match status" value="1"/>
</dbReference>
<dbReference type="InterPro" id="IPR001387">
    <property type="entry name" value="Cro/C1-type_HTH"/>
</dbReference>
<dbReference type="InterPro" id="IPR049639">
    <property type="entry name" value="RstR"/>
</dbReference>
<dbReference type="NCBIfam" id="NF041951">
    <property type="entry name" value="phage_RstR"/>
    <property type="match status" value="1"/>
</dbReference>
<dbReference type="PANTHER" id="PTHR46558">
    <property type="entry name" value="TRACRIPTIONAL REGULATORY PROTEIN-RELATED-RELATED"/>
    <property type="match status" value="1"/>
</dbReference>
<dbReference type="EMBL" id="OLKH01000033">
    <property type="protein sequence ID" value="SPE76100.1"/>
    <property type="molecule type" value="Genomic_DNA"/>
</dbReference>
<evidence type="ECO:0000313" key="4">
    <source>
        <dbReference type="Proteomes" id="UP000238180"/>
    </source>
</evidence>
<dbReference type="GO" id="GO:0003677">
    <property type="term" value="F:DNA binding"/>
    <property type="evidence" value="ECO:0007669"/>
    <property type="project" value="UniProtKB-KW"/>
</dbReference>
<dbReference type="SMART" id="SM00530">
    <property type="entry name" value="HTH_XRE"/>
    <property type="match status" value="1"/>
</dbReference>
<organism evidence="3 4">
    <name type="scientific">Flavobacterium columnare</name>
    <dbReference type="NCBI Taxonomy" id="996"/>
    <lineage>
        <taxon>Bacteria</taxon>
        <taxon>Pseudomonadati</taxon>
        <taxon>Bacteroidota</taxon>
        <taxon>Flavobacteriia</taxon>
        <taxon>Flavobacteriales</taxon>
        <taxon>Flavobacteriaceae</taxon>
        <taxon>Flavobacterium</taxon>
    </lineage>
</organism>
<reference evidence="3 4" key="1">
    <citation type="submission" date="2018-02" db="EMBL/GenBank/DDBJ databases">
        <authorList>
            <person name="Cohen D.B."/>
            <person name="Kent A.D."/>
        </authorList>
    </citation>
    <scope>NUCLEOTIDE SEQUENCE [LARGE SCALE GENOMIC DNA]</scope>
    <source>
        <strain evidence="3">CIP109753</strain>
    </source>
</reference>
<evidence type="ECO:0000256" key="1">
    <source>
        <dbReference type="ARBA" id="ARBA00023125"/>
    </source>
</evidence>
<dbReference type="SUPFAM" id="SSF47413">
    <property type="entry name" value="lambda repressor-like DNA-binding domains"/>
    <property type="match status" value="1"/>
</dbReference>
<sequence>MSNELSIGSRIIILRKEKNWSQVELAKQINASREIISRYERNESQPSIDMIVKMANAFDVTVDFLLGQSENAALDKDTIERINDIQKMDSSTKNVLFNVIDTYIQNFKTKQAFAK</sequence>
<dbReference type="CDD" id="cd00093">
    <property type="entry name" value="HTH_XRE"/>
    <property type="match status" value="1"/>
</dbReference>
<proteinExistence type="predicted"/>
<dbReference type="PROSITE" id="PS50943">
    <property type="entry name" value="HTH_CROC1"/>
    <property type="match status" value="1"/>
</dbReference>
<dbReference type="InterPro" id="IPR010982">
    <property type="entry name" value="Lambda_DNA-bd_dom_sf"/>
</dbReference>
<dbReference type="Proteomes" id="UP000238180">
    <property type="component" value="Unassembled WGS sequence"/>
</dbReference>
<dbReference type="PANTHER" id="PTHR46558:SF11">
    <property type="entry name" value="HTH-TYPE TRANSCRIPTIONAL REGULATOR XRE"/>
    <property type="match status" value="1"/>
</dbReference>
<feature type="domain" description="HTH cro/C1-type" evidence="2">
    <location>
        <begin position="11"/>
        <end position="65"/>
    </location>
</feature>